<feature type="compositionally biased region" description="Polar residues" evidence="1">
    <location>
        <begin position="215"/>
        <end position="226"/>
    </location>
</feature>
<dbReference type="PANTHER" id="PTHR47350">
    <property type="entry name" value="PROTEIN IWS1 HOMOLOG 1"/>
    <property type="match status" value="1"/>
</dbReference>
<dbReference type="Proteomes" id="UP001396334">
    <property type="component" value="Unassembled WGS sequence"/>
</dbReference>
<organism evidence="3 4">
    <name type="scientific">Hibiscus sabdariffa</name>
    <name type="common">roselle</name>
    <dbReference type="NCBI Taxonomy" id="183260"/>
    <lineage>
        <taxon>Eukaryota</taxon>
        <taxon>Viridiplantae</taxon>
        <taxon>Streptophyta</taxon>
        <taxon>Embryophyta</taxon>
        <taxon>Tracheophyta</taxon>
        <taxon>Spermatophyta</taxon>
        <taxon>Magnoliopsida</taxon>
        <taxon>eudicotyledons</taxon>
        <taxon>Gunneridae</taxon>
        <taxon>Pentapetalae</taxon>
        <taxon>rosids</taxon>
        <taxon>malvids</taxon>
        <taxon>Malvales</taxon>
        <taxon>Malvaceae</taxon>
        <taxon>Malvoideae</taxon>
        <taxon>Hibiscus</taxon>
    </lineage>
</organism>
<evidence type="ECO:0000256" key="1">
    <source>
        <dbReference type="SAM" id="MobiDB-lite"/>
    </source>
</evidence>
<evidence type="ECO:0000313" key="4">
    <source>
        <dbReference type="Proteomes" id="UP001396334"/>
    </source>
</evidence>
<sequence>MPRVLFTGFVKVVQDGDRHFSLVAAPLEEIVYELDKKSCLPMDGLFTSNRRCVLRLQWMDLREGVQSLSKAIATIESLIELGGNKLKLFKSGIQITVCDCDYEANAKVAEVEAKTVEAERGRMKGENQAITVVIGREQLKRSGLGKVIMFLSKSDNANRQLAKDLVENWNRTIFNKSAWYSDLGITQEKVVIPMKKKQSAMQVREDDLDLKSRPPKQSYTSRQDTVSVPKPSPCVYAVNPQSKIARGGSRYEKSRGRDCYKRIEKNMRMLKKSKRKPLQVTKLGVNGRSCFGI</sequence>
<dbReference type="InterPro" id="IPR017923">
    <property type="entry name" value="TFIIS_N"/>
</dbReference>
<keyword evidence="4" id="KW-1185">Reference proteome</keyword>
<dbReference type="Gene3D" id="1.20.930.10">
    <property type="entry name" value="Conserved domain common to transcription factors TFIIS, elongin A, CRSP70"/>
    <property type="match status" value="1"/>
</dbReference>
<dbReference type="PANTHER" id="PTHR47350:SF2">
    <property type="entry name" value="PROTEIN IWS1 HOMOLOG"/>
    <property type="match status" value="1"/>
</dbReference>
<comment type="caution">
    <text evidence="3">The sequence shown here is derived from an EMBL/GenBank/DDBJ whole genome shotgun (WGS) entry which is preliminary data.</text>
</comment>
<dbReference type="InterPro" id="IPR044204">
    <property type="entry name" value="IWS1/2"/>
</dbReference>
<feature type="compositionally biased region" description="Basic and acidic residues" evidence="1">
    <location>
        <begin position="203"/>
        <end position="212"/>
    </location>
</feature>
<evidence type="ECO:0000313" key="3">
    <source>
        <dbReference type="EMBL" id="KAK9019686.1"/>
    </source>
</evidence>
<feature type="region of interest" description="Disordered" evidence="1">
    <location>
        <begin position="202"/>
        <end position="232"/>
    </location>
</feature>
<evidence type="ECO:0000259" key="2">
    <source>
        <dbReference type="Pfam" id="PF08711"/>
    </source>
</evidence>
<dbReference type="InterPro" id="IPR035441">
    <property type="entry name" value="TFIIS/LEDGF_dom_sf"/>
</dbReference>
<name>A0ABR2S3U3_9ROSI</name>
<reference evidence="3 4" key="1">
    <citation type="journal article" date="2024" name="G3 (Bethesda)">
        <title>Genome assembly of Hibiscus sabdariffa L. provides insights into metabolisms of medicinal natural products.</title>
        <authorList>
            <person name="Kim T."/>
        </authorList>
    </citation>
    <scope>NUCLEOTIDE SEQUENCE [LARGE SCALE GENOMIC DNA]</scope>
    <source>
        <strain evidence="3">TK-2024</strain>
        <tissue evidence="3">Old leaves</tissue>
    </source>
</reference>
<gene>
    <name evidence="3" type="ORF">V6N11_054197</name>
</gene>
<proteinExistence type="predicted"/>
<accession>A0ABR2S3U3</accession>
<feature type="domain" description="TFIIS N-terminal" evidence="2">
    <location>
        <begin position="134"/>
        <end position="173"/>
    </location>
</feature>
<dbReference type="Pfam" id="PF08711">
    <property type="entry name" value="Med26"/>
    <property type="match status" value="1"/>
</dbReference>
<dbReference type="EMBL" id="JBBPBN010000017">
    <property type="protein sequence ID" value="KAK9019686.1"/>
    <property type="molecule type" value="Genomic_DNA"/>
</dbReference>
<protein>
    <recommendedName>
        <fullName evidence="2">TFIIS N-terminal domain-containing protein</fullName>
    </recommendedName>
</protein>